<dbReference type="InterPro" id="IPR000361">
    <property type="entry name" value="ATAP_core_dom"/>
</dbReference>
<evidence type="ECO:0000313" key="2">
    <source>
        <dbReference type="EMBL" id="KRO28029.1"/>
    </source>
</evidence>
<reference evidence="2 3" key="1">
    <citation type="journal article" date="2015" name="Genome Announc.">
        <title>Expanding the biotechnology potential of lactobacilli through comparative genomics of 213 strains and associated genera.</title>
        <authorList>
            <person name="Sun Z."/>
            <person name="Harris H.M."/>
            <person name="McCann A."/>
            <person name="Guo C."/>
            <person name="Argimon S."/>
            <person name="Zhang W."/>
            <person name="Yang X."/>
            <person name="Jeffery I.B."/>
            <person name="Cooney J.C."/>
            <person name="Kagawa T.F."/>
            <person name="Liu W."/>
            <person name="Song Y."/>
            <person name="Salvetti E."/>
            <person name="Wrobel A."/>
            <person name="Rasinkangas P."/>
            <person name="Parkhill J."/>
            <person name="Rea M.C."/>
            <person name="O'Sullivan O."/>
            <person name="Ritari J."/>
            <person name="Douillard F.P."/>
            <person name="Paul Ross R."/>
            <person name="Yang R."/>
            <person name="Briner A.E."/>
            <person name="Felis G.E."/>
            <person name="de Vos W.M."/>
            <person name="Barrangou R."/>
            <person name="Klaenhammer T.R."/>
            <person name="Caufield P.W."/>
            <person name="Cui Y."/>
            <person name="Zhang H."/>
            <person name="O'Toole P.W."/>
        </authorList>
    </citation>
    <scope>NUCLEOTIDE SEQUENCE [LARGE SCALE GENOMIC DNA]</scope>
    <source>
        <strain evidence="2 3">DSM 21115</strain>
    </source>
</reference>
<evidence type="ECO:0000259" key="1">
    <source>
        <dbReference type="Pfam" id="PF01521"/>
    </source>
</evidence>
<gene>
    <name evidence="2" type="ORF">DY78_GL002706</name>
</gene>
<dbReference type="Pfam" id="PF01521">
    <property type="entry name" value="Fe-S_biosyn"/>
    <property type="match status" value="1"/>
</dbReference>
<dbReference type="SUPFAM" id="SSF89360">
    <property type="entry name" value="HesB-like domain"/>
    <property type="match status" value="1"/>
</dbReference>
<dbReference type="RefSeq" id="WP_024625958.1">
    <property type="nucleotide sequence ID" value="NZ_AYGX02000055.1"/>
</dbReference>
<keyword evidence="3" id="KW-1185">Reference proteome</keyword>
<proteinExistence type="predicted"/>
<organism evidence="2 3">
    <name type="scientific">Lactiplantibacillus fabifermentans DSM 21115</name>
    <dbReference type="NCBI Taxonomy" id="1413187"/>
    <lineage>
        <taxon>Bacteria</taxon>
        <taxon>Bacillati</taxon>
        <taxon>Bacillota</taxon>
        <taxon>Bacilli</taxon>
        <taxon>Lactobacillales</taxon>
        <taxon>Lactobacillaceae</taxon>
        <taxon>Lactiplantibacillus</taxon>
    </lineage>
</organism>
<feature type="domain" description="Core" evidence="1">
    <location>
        <begin position="6"/>
        <end position="117"/>
    </location>
</feature>
<dbReference type="EMBL" id="AYGX02000055">
    <property type="protein sequence ID" value="KRO28029.1"/>
    <property type="molecule type" value="Genomic_DNA"/>
</dbReference>
<comment type="caution">
    <text evidence="2">The sequence shown here is derived from an EMBL/GenBank/DDBJ whole genome shotgun (WGS) entry which is preliminary data.</text>
</comment>
<accession>A0A0R2NW45</accession>
<sequence length="130" mass="14312">MMTTLNLTFTPEVMAKLQPKLTGEKRLLLTFEDGVGIYSQHAAYHMQTQFTINIVAQDAPIDGYNVLIESNLGPVAIKDYSVADLQHTMTIKLNQHQNTLQLTGEGGLIDDNLGLIDFTDPAGIKNNPAR</sequence>
<dbReference type="InterPro" id="IPR035903">
    <property type="entry name" value="HesB-like_dom_sf"/>
</dbReference>
<dbReference type="Gene3D" id="2.60.300.12">
    <property type="entry name" value="HesB-like domain"/>
    <property type="match status" value="1"/>
</dbReference>
<name>A0A0R2NW45_9LACO</name>
<protein>
    <recommendedName>
        <fullName evidence="1">Core domain-containing protein</fullName>
    </recommendedName>
</protein>
<evidence type="ECO:0000313" key="3">
    <source>
        <dbReference type="Proteomes" id="UP000050920"/>
    </source>
</evidence>
<dbReference type="AlphaFoldDB" id="A0A0R2NW45"/>
<dbReference type="Proteomes" id="UP000050920">
    <property type="component" value="Unassembled WGS sequence"/>
</dbReference>